<dbReference type="EMBL" id="CP029347">
    <property type="protein sequence ID" value="AWL11475.1"/>
    <property type="molecule type" value="Genomic_DNA"/>
</dbReference>
<evidence type="ECO:0000256" key="4">
    <source>
        <dbReference type="ARBA" id="ARBA00023163"/>
    </source>
</evidence>
<dbReference type="Proteomes" id="UP000245728">
    <property type="component" value="Chromosome"/>
</dbReference>
<dbReference type="Pfam" id="PF00126">
    <property type="entry name" value="HTH_1"/>
    <property type="match status" value="1"/>
</dbReference>
<organism evidence="6 7">
    <name type="scientific">Saliniradius amylolyticus</name>
    <dbReference type="NCBI Taxonomy" id="2183582"/>
    <lineage>
        <taxon>Bacteria</taxon>
        <taxon>Pseudomonadati</taxon>
        <taxon>Pseudomonadota</taxon>
        <taxon>Gammaproteobacteria</taxon>
        <taxon>Alteromonadales</taxon>
        <taxon>Alteromonadaceae</taxon>
        <taxon>Saliniradius</taxon>
    </lineage>
</organism>
<dbReference type="SUPFAM" id="SSF46785">
    <property type="entry name" value="Winged helix' DNA-binding domain"/>
    <property type="match status" value="1"/>
</dbReference>
<dbReference type="InterPro" id="IPR000847">
    <property type="entry name" value="LysR_HTH_N"/>
</dbReference>
<dbReference type="PROSITE" id="PS50931">
    <property type="entry name" value="HTH_LYSR"/>
    <property type="match status" value="1"/>
</dbReference>
<evidence type="ECO:0000313" key="7">
    <source>
        <dbReference type="Proteomes" id="UP000245728"/>
    </source>
</evidence>
<protein>
    <submittedName>
        <fullName evidence="6">HTH-type transcriptional regulator YofA</fullName>
    </submittedName>
</protein>
<dbReference type="Gene3D" id="3.40.190.290">
    <property type="match status" value="1"/>
</dbReference>
<dbReference type="GO" id="GO:0006351">
    <property type="term" value="P:DNA-templated transcription"/>
    <property type="evidence" value="ECO:0007669"/>
    <property type="project" value="TreeGrafter"/>
</dbReference>
<reference evidence="6 7" key="1">
    <citation type="submission" date="2018-05" db="EMBL/GenBank/DDBJ databases">
        <title>Salinimonas sp. HMF8227 Genome sequencing and assembly.</title>
        <authorList>
            <person name="Kang H."/>
            <person name="Kang J."/>
            <person name="Cha I."/>
            <person name="Kim H."/>
            <person name="Joh K."/>
        </authorList>
    </citation>
    <scope>NUCLEOTIDE SEQUENCE [LARGE SCALE GENOMIC DNA]</scope>
    <source>
        <strain evidence="6 7">HMF8227</strain>
    </source>
</reference>
<keyword evidence="7" id="KW-1185">Reference proteome</keyword>
<evidence type="ECO:0000256" key="3">
    <source>
        <dbReference type="ARBA" id="ARBA00023125"/>
    </source>
</evidence>
<feature type="domain" description="HTH lysR-type" evidence="5">
    <location>
        <begin position="10"/>
        <end position="59"/>
    </location>
</feature>
<dbReference type="FunFam" id="1.10.10.10:FF:000001">
    <property type="entry name" value="LysR family transcriptional regulator"/>
    <property type="match status" value="1"/>
</dbReference>
<dbReference type="OrthoDB" id="9786526at2"/>
<evidence type="ECO:0000259" key="5">
    <source>
        <dbReference type="PROSITE" id="PS50931"/>
    </source>
</evidence>
<dbReference type="KEGG" id="salh:HMF8227_00982"/>
<accession>A0A2S2E1E8</accession>
<keyword evidence="2" id="KW-0805">Transcription regulation</keyword>
<evidence type="ECO:0000313" key="6">
    <source>
        <dbReference type="EMBL" id="AWL11475.1"/>
    </source>
</evidence>
<evidence type="ECO:0000256" key="2">
    <source>
        <dbReference type="ARBA" id="ARBA00023015"/>
    </source>
</evidence>
<dbReference type="InterPro" id="IPR005119">
    <property type="entry name" value="LysR_subst-bd"/>
</dbReference>
<dbReference type="PANTHER" id="PTHR30537:SF10">
    <property type="entry name" value="TRANSCRIPTIONAL REGULATOR-RELATED"/>
    <property type="match status" value="1"/>
</dbReference>
<dbReference type="InterPro" id="IPR036388">
    <property type="entry name" value="WH-like_DNA-bd_sf"/>
</dbReference>
<dbReference type="FunFam" id="3.40.190.290:FF:000001">
    <property type="entry name" value="Transcriptional regulator, LysR family"/>
    <property type="match status" value="1"/>
</dbReference>
<proteinExistence type="inferred from homology"/>
<dbReference type="InterPro" id="IPR058163">
    <property type="entry name" value="LysR-type_TF_proteobact-type"/>
</dbReference>
<dbReference type="GO" id="GO:0003700">
    <property type="term" value="F:DNA-binding transcription factor activity"/>
    <property type="evidence" value="ECO:0007669"/>
    <property type="project" value="InterPro"/>
</dbReference>
<dbReference type="AlphaFoldDB" id="A0A2S2E1E8"/>
<evidence type="ECO:0000256" key="1">
    <source>
        <dbReference type="ARBA" id="ARBA00009437"/>
    </source>
</evidence>
<dbReference type="PANTHER" id="PTHR30537">
    <property type="entry name" value="HTH-TYPE TRANSCRIPTIONAL REGULATOR"/>
    <property type="match status" value="1"/>
</dbReference>
<dbReference type="SUPFAM" id="SSF53850">
    <property type="entry name" value="Periplasmic binding protein-like II"/>
    <property type="match status" value="1"/>
</dbReference>
<dbReference type="Pfam" id="PF03466">
    <property type="entry name" value="LysR_substrate"/>
    <property type="match status" value="1"/>
</dbReference>
<keyword evidence="3" id="KW-0238">DNA-binding</keyword>
<dbReference type="GO" id="GO:0043565">
    <property type="term" value="F:sequence-specific DNA binding"/>
    <property type="evidence" value="ECO:0007669"/>
    <property type="project" value="TreeGrafter"/>
</dbReference>
<keyword evidence="4" id="KW-0804">Transcription</keyword>
<sequence>MNPWLGISEFVAVAEKGSFTRAAPTLNLSVAQVSRNIAALENKLGIQLLFRSTRKVSLTEEGEIYLQHCQELVSQLEEANQQVGEYRAVPKGLLRVTAPVYFGENTLAPLLNQFLMDYPQVRLSLHMTNNKLDLIEHGFDLAIRLGPLSDSTYIARRLTQRTQYLVASPGYLDHHGVPRTIEQLKQHECLQGSQAYWRFLQNGQRVQFKPRGRIQCNSGLALCDAACRGLGIAQLPDYYVDHKLATGELVLVLDAYRQADEGVWALYPHNRQRSAKVKTLVDYLYQSI</sequence>
<dbReference type="InterPro" id="IPR036390">
    <property type="entry name" value="WH_DNA-bd_sf"/>
</dbReference>
<gene>
    <name evidence="6" type="ORF">HMF8227_00982</name>
</gene>
<name>A0A2S2E1E8_9ALTE</name>
<comment type="similarity">
    <text evidence="1">Belongs to the LysR transcriptional regulatory family.</text>
</comment>
<dbReference type="Gene3D" id="1.10.10.10">
    <property type="entry name" value="Winged helix-like DNA-binding domain superfamily/Winged helix DNA-binding domain"/>
    <property type="match status" value="1"/>
</dbReference>
<dbReference type="RefSeq" id="WP_109339117.1">
    <property type="nucleotide sequence ID" value="NZ_CP029347.1"/>
</dbReference>